<evidence type="ECO:0000313" key="2">
    <source>
        <dbReference type="Proteomes" id="UP001320159"/>
    </source>
</evidence>
<proteinExistence type="predicted"/>
<comment type="caution">
    <text evidence="1">The sequence shown here is derived from an EMBL/GenBank/DDBJ whole genome shotgun (WGS) entry which is preliminary data.</text>
</comment>
<protein>
    <submittedName>
        <fullName evidence="1">Uncharacterized protein</fullName>
    </submittedName>
</protein>
<evidence type="ECO:0000313" key="1">
    <source>
        <dbReference type="EMBL" id="MCD1294493.1"/>
    </source>
</evidence>
<keyword evidence="2" id="KW-1185">Reference proteome</keyword>
<name>A0AAP2W5N2_9EURY</name>
<sequence length="686" mass="76597">MLNFGIYYNQEDMPVSDQVHTPGKVAHEVENGLIDKKGSSFSVNRKYKKIADKLHLTGNRVFLLKARDINRVIPVGEGILHLAHDSYILVIESGDRTFLKFDSECTLNIDLPNIEIDFNHNNTVITVGIRNKDNRTIRISENTADILNCISYICSMPSERSPFKSHPLFRHSLPRIDIAKADRSRSILGPDHADIVIRLPEDLKYIYSASPLAYYLGAALETDKTPSIELKGHDRIRLSKWPEFETDMAGMIRLMFNMDCAVRCAAMTGKYFHGIDLLNLFDRSPTEIFSMSMQDRLALYSGVEIENVLKGIPVWHMASYLNPLPASVRSLPLLLPVMSAIHSARSYRLTDRDAIMLSIKKFLSSHAPAKIISGPVLGHSDKNEVCLPVLYDARSNHWPGDGYPVDAIKSGLSSSEYSESNYTRPKRKRRVAIICNDEFMKEAVVDICEPLSKTDLKVDLLMKADVEDVKDTFASGYGLVQFIGRHNAQGFMCADGFVKASDMDVVDASAFFLCTDSSYEEGACMVRKSSTCGIATLFPIYNEAALDVLKNFYIMIAAGYSVYTSIQAAKECSVEGKKYIFLGDNSCRGPAGAGSYRRFYRIDKDNEEFLLDCMIDGVEKGSIEDKGNYFENCAVSDMGFIMRSLSGDRLGIIGTGLQGYCLYDGNIYKSVKEAAYDAVNGRRKSL</sequence>
<dbReference type="RefSeq" id="WP_230741321.1">
    <property type="nucleotide sequence ID" value="NZ_PGCK01000003.1"/>
</dbReference>
<dbReference type="Proteomes" id="UP001320159">
    <property type="component" value="Unassembled WGS sequence"/>
</dbReference>
<gene>
    <name evidence="1" type="ORF">CUJ83_05700</name>
</gene>
<accession>A0AAP2W5N2</accession>
<dbReference type="EMBL" id="PGCK01000003">
    <property type="protein sequence ID" value="MCD1294493.1"/>
    <property type="molecule type" value="Genomic_DNA"/>
</dbReference>
<reference evidence="1 2" key="1">
    <citation type="submission" date="2017-11" db="EMBL/GenBank/DDBJ databases">
        <title>Isolation and Characterization of Family Methanocellaceae Species from Potential Methane Hydrate Area Offshore Southwestern Taiwan.</title>
        <authorList>
            <person name="Zhang W.-L."/>
            <person name="Chen W.-C."/>
            <person name="Lai M.-C."/>
            <person name="Chen S.-C."/>
        </authorList>
    </citation>
    <scope>NUCLEOTIDE SEQUENCE [LARGE SCALE GENOMIC DNA]</scope>
    <source>
        <strain evidence="1 2">CWC-04</strain>
    </source>
</reference>
<organism evidence="1 2">
    <name type="scientific">Methanooceanicella nereidis</name>
    <dbReference type="NCBI Taxonomy" id="2052831"/>
    <lineage>
        <taxon>Archaea</taxon>
        <taxon>Methanobacteriati</taxon>
        <taxon>Methanobacteriota</taxon>
        <taxon>Stenosarchaea group</taxon>
        <taxon>Methanomicrobia</taxon>
        <taxon>Methanocellales</taxon>
        <taxon>Methanocellaceae</taxon>
        <taxon>Methanooceanicella</taxon>
    </lineage>
</organism>
<dbReference type="AlphaFoldDB" id="A0AAP2W5N2"/>